<name>A0A0P6XTV5_9CHLR</name>
<gene>
    <name evidence="9" type="primary">obg</name>
    <name evidence="13" type="ORF">AC812_01045</name>
</gene>
<dbReference type="OrthoDB" id="9807318at2"/>
<dbReference type="InterPro" id="IPR006073">
    <property type="entry name" value="GTP-bd"/>
</dbReference>
<dbReference type="PANTHER" id="PTHR11702:SF31">
    <property type="entry name" value="MITOCHONDRIAL RIBOSOME-ASSOCIATED GTPASE 2"/>
    <property type="match status" value="1"/>
</dbReference>
<dbReference type="SUPFAM" id="SSF102741">
    <property type="entry name" value="Obg GTP-binding protein C-terminal domain"/>
    <property type="match status" value="1"/>
</dbReference>
<feature type="domain" description="OBG-type G" evidence="10">
    <location>
        <begin position="159"/>
        <end position="328"/>
    </location>
</feature>
<comment type="function">
    <text evidence="9">An essential GTPase which binds GTP, GDP and possibly (p)ppGpp with moderate affinity, with high nucleotide exchange rates and a fairly low GTP hydrolysis rate. Plays a role in control of the cell cycle, stress response, ribosome biogenesis and in those bacteria that undergo differentiation, in morphogenesis control.</text>
</comment>
<dbReference type="InterPro" id="IPR045086">
    <property type="entry name" value="OBG_GTPase"/>
</dbReference>
<dbReference type="InterPro" id="IPR036346">
    <property type="entry name" value="GTP-bd_prot_GTP1/OBG_C_sf"/>
</dbReference>
<feature type="binding site" evidence="9">
    <location>
        <begin position="309"/>
        <end position="311"/>
    </location>
    <ligand>
        <name>GTP</name>
        <dbReference type="ChEBI" id="CHEBI:37565"/>
    </ligand>
</feature>
<keyword evidence="4 9" id="KW-0479">Metal-binding</keyword>
<evidence type="ECO:0000256" key="3">
    <source>
        <dbReference type="ARBA" id="ARBA00022490"/>
    </source>
</evidence>
<evidence type="ECO:0000256" key="9">
    <source>
        <dbReference type="HAMAP-Rule" id="MF_01454"/>
    </source>
</evidence>
<dbReference type="Pfam" id="PF01926">
    <property type="entry name" value="MMR_HSR1"/>
    <property type="match status" value="1"/>
</dbReference>
<comment type="caution">
    <text evidence="13">The sequence shown here is derived from an EMBL/GenBank/DDBJ whole genome shotgun (WGS) entry which is preliminary data.</text>
</comment>
<feature type="binding site" evidence="9">
    <location>
        <begin position="165"/>
        <end position="172"/>
    </location>
    <ligand>
        <name>GTP</name>
        <dbReference type="ChEBI" id="CHEBI:37565"/>
    </ligand>
</feature>
<comment type="subcellular location">
    <subcellularLocation>
        <location evidence="9">Cytoplasm</location>
    </subcellularLocation>
</comment>
<evidence type="ECO:0000259" key="12">
    <source>
        <dbReference type="PROSITE" id="PS51883"/>
    </source>
</evidence>
<dbReference type="PROSITE" id="PS51883">
    <property type="entry name" value="OBG"/>
    <property type="match status" value="1"/>
</dbReference>
<dbReference type="AlphaFoldDB" id="A0A0P6XTV5"/>
<evidence type="ECO:0000256" key="2">
    <source>
        <dbReference type="ARBA" id="ARBA00007699"/>
    </source>
</evidence>
<evidence type="ECO:0000259" key="11">
    <source>
        <dbReference type="PROSITE" id="PS51881"/>
    </source>
</evidence>
<feature type="binding site" evidence="9">
    <location>
        <begin position="212"/>
        <end position="215"/>
    </location>
    <ligand>
        <name>GTP</name>
        <dbReference type="ChEBI" id="CHEBI:37565"/>
    </ligand>
</feature>
<dbReference type="GO" id="GO:0042254">
    <property type="term" value="P:ribosome biogenesis"/>
    <property type="evidence" value="ECO:0007669"/>
    <property type="project" value="UniProtKB-UniRule"/>
</dbReference>
<keyword evidence="7 9" id="KW-0460">Magnesium</keyword>
<keyword evidence="5 9" id="KW-0547">Nucleotide-binding</keyword>
<feature type="domain" description="Obg" evidence="12">
    <location>
        <begin position="1"/>
        <end position="158"/>
    </location>
</feature>
<dbReference type="EC" id="3.6.5.-" evidence="9"/>
<dbReference type="HAMAP" id="MF_01454">
    <property type="entry name" value="GTPase_Obg"/>
    <property type="match status" value="1"/>
</dbReference>
<dbReference type="PATRIC" id="fig|360411.5.peg.1307"/>
<evidence type="ECO:0000259" key="10">
    <source>
        <dbReference type="PROSITE" id="PS51710"/>
    </source>
</evidence>
<dbReference type="NCBIfam" id="TIGR02729">
    <property type="entry name" value="Obg_CgtA"/>
    <property type="match status" value="1"/>
</dbReference>
<feature type="binding site" evidence="9">
    <location>
        <position position="192"/>
    </location>
    <ligand>
        <name>Mg(2+)</name>
        <dbReference type="ChEBI" id="CHEBI:18420"/>
    </ligand>
</feature>
<dbReference type="InterPro" id="IPR014100">
    <property type="entry name" value="GTP-bd_Obg/CgtA"/>
</dbReference>
<dbReference type="CDD" id="cd01898">
    <property type="entry name" value="Obg"/>
    <property type="match status" value="1"/>
</dbReference>
<dbReference type="InterPro" id="IPR015349">
    <property type="entry name" value="OCT_dom"/>
</dbReference>
<evidence type="ECO:0000256" key="5">
    <source>
        <dbReference type="ARBA" id="ARBA00022741"/>
    </source>
</evidence>
<feature type="binding site" evidence="9">
    <location>
        <position position="172"/>
    </location>
    <ligand>
        <name>Mg(2+)</name>
        <dbReference type="ChEBI" id="CHEBI:18420"/>
    </ligand>
</feature>
<evidence type="ECO:0000256" key="6">
    <source>
        <dbReference type="ARBA" id="ARBA00022801"/>
    </source>
</evidence>
<dbReference type="GO" id="GO:0000287">
    <property type="term" value="F:magnesium ion binding"/>
    <property type="evidence" value="ECO:0007669"/>
    <property type="project" value="InterPro"/>
</dbReference>
<dbReference type="NCBIfam" id="NF008954">
    <property type="entry name" value="PRK12296.1"/>
    <property type="match status" value="1"/>
</dbReference>
<keyword evidence="3 9" id="KW-0963">Cytoplasm</keyword>
<accession>A0A0P6XTV5</accession>
<sequence length="422" mass="46185">MFIDEAVIYVRSGKGGDGFVHFHWEKYVNRGGPDGGDGGRGGDVVLEVVPTLNTLVNFRYQRKFIAQDGAKGGVNNMTGKSAPDLIIPVPPGTVVYDADSGKLLGDLVEAGQRLVVCKGGRGGRGNARFATPRNQAPRIAEKGEPGEERNLRLELKLIADVGIVGVPNAGKSSFLAAVTNAKPKIADYPFTTLEPNLGVADLDEHTSLILADIPGLIEGAHQGVGLGDAFLRHIQRTRVLIHLLDGLSADPLADFSQINAELALFDPQLLQKPMIVALNKMDLPEVQARWETIKTELQKKGVQEPYAISALAKIGLEPVLWRCVELLKTAPETQKPEKLPVYRPGDDPREFTVTRTPDGGFKVQGAAIERAAAMTYWEFEGSVRRFQRMIERLGVEDKLREMGIQNGDTVYIGDEYELEWQE</sequence>
<dbReference type="GO" id="GO:0005525">
    <property type="term" value="F:GTP binding"/>
    <property type="evidence" value="ECO:0007669"/>
    <property type="project" value="UniProtKB-UniRule"/>
</dbReference>
<dbReference type="SUPFAM" id="SSF52540">
    <property type="entry name" value="P-loop containing nucleoside triphosphate hydrolases"/>
    <property type="match status" value="1"/>
</dbReference>
<dbReference type="RefSeq" id="WP_061917981.1">
    <property type="nucleotide sequence ID" value="NZ_DF967971.1"/>
</dbReference>
<keyword evidence="14" id="KW-1185">Reference proteome</keyword>
<evidence type="ECO:0000256" key="1">
    <source>
        <dbReference type="ARBA" id="ARBA00001946"/>
    </source>
</evidence>
<dbReference type="NCBIfam" id="NF008956">
    <property type="entry name" value="PRK12299.1"/>
    <property type="match status" value="1"/>
</dbReference>
<dbReference type="PANTHER" id="PTHR11702">
    <property type="entry name" value="DEVELOPMENTALLY REGULATED GTP-BINDING PROTEIN-RELATED"/>
    <property type="match status" value="1"/>
</dbReference>
<dbReference type="InterPro" id="IPR027417">
    <property type="entry name" value="P-loop_NTPase"/>
</dbReference>
<evidence type="ECO:0000256" key="8">
    <source>
        <dbReference type="ARBA" id="ARBA00023134"/>
    </source>
</evidence>
<evidence type="ECO:0000313" key="13">
    <source>
        <dbReference type="EMBL" id="KPL78565.1"/>
    </source>
</evidence>
<keyword evidence="6 9" id="KW-0378">Hydrolase</keyword>
<dbReference type="PROSITE" id="PS00905">
    <property type="entry name" value="GTP1_OBG"/>
    <property type="match status" value="1"/>
</dbReference>
<dbReference type="GO" id="GO:0005737">
    <property type="term" value="C:cytoplasm"/>
    <property type="evidence" value="ECO:0007669"/>
    <property type="project" value="UniProtKB-SubCell"/>
</dbReference>
<protein>
    <recommendedName>
        <fullName evidence="9">GTPase Obg</fullName>
        <ecNumber evidence="9">3.6.5.-</ecNumber>
    </recommendedName>
    <alternativeName>
        <fullName evidence="9">GTP-binding protein Obg</fullName>
    </alternativeName>
</protein>
<feature type="binding site" evidence="9">
    <location>
        <begin position="190"/>
        <end position="194"/>
    </location>
    <ligand>
        <name>GTP</name>
        <dbReference type="ChEBI" id="CHEBI:37565"/>
    </ligand>
</feature>
<dbReference type="EMBL" id="LGHJ01000004">
    <property type="protein sequence ID" value="KPL78565.1"/>
    <property type="molecule type" value="Genomic_DNA"/>
</dbReference>
<dbReference type="PROSITE" id="PS51881">
    <property type="entry name" value="OCT"/>
    <property type="match status" value="1"/>
</dbReference>
<dbReference type="Gene3D" id="2.70.210.12">
    <property type="entry name" value="GTP1/OBG domain"/>
    <property type="match status" value="1"/>
</dbReference>
<dbReference type="InterPro" id="IPR006169">
    <property type="entry name" value="GTP1_OBG_dom"/>
</dbReference>
<dbReference type="Gene3D" id="3.30.300.350">
    <property type="entry name" value="GTP-binding protein OBG, C-terminal domain"/>
    <property type="match status" value="1"/>
</dbReference>
<dbReference type="Proteomes" id="UP000050514">
    <property type="component" value="Unassembled WGS sequence"/>
</dbReference>
<evidence type="ECO:0000256" key="7">
    <source>
        <dbReference type="ARBA" id="ARBA00022842"/>
    </source>
</evidence>
<dbReference type="PROSITE" id="PS51710">
    <property type="entry name" value="G_OBG"/>
    <property type="match status" value="1"/>
</dbReference>
<organism evidence="13 14">
    <name type="scientific">Bellilinea caldifistulae</name>
    <dbReference type="NCBI Taxonomy" id="360411"/>
    <lineage>
        <taxon>Bacteria</taxon>
        <taxon>Bacillati</taxon>
        <taxon>Chloroflexota</taxon>
        <taxon>Anaerolineae</taxon>
        <taxon>Anaerolineales</taxon>
        <taxon>Anaerolineaceae</taxon>
        <taxon>Bellilinea</taxon>
    </lineage>
</organism>
<dbReference type="Pfam" id="PF09269">
    <property type="entry name" value="DUF1967"/>
    <property type="match status" value="1"/>
</dbReference>
<dbReference type="FunFam" id="2.70.210.12:FF:000001">
    <property type="entry name" value="GTPase Obg"/>
    <property type="match status" value="1"/>
</dbReference>
<dbReference type="InterPro" id="IPR006074">
    <property type="entry name" value="GTP1-OBG_CS"/>
</dbReference>
<dbReference type="PRINTS" id="PR00326">
    <property type="entry name" value="GTP1OBG"/>
</dbReference>
<dbReference type="InterPro" id="IPR036726">
    <property type="entry name" value="GTP1_OBG_dom_sf"/>
</dbReference>
<dbReference type="Gene3D" id="3.40.50.300">
    <property type="entry name" value="P-loop containing nucleotide triphosphate hydrolases"/>
    <property type="match status" value="1"/>
</dbReference>
<dbReference type="NCBIfam" id="NF008955">
    <property type="entry name" value="PRK12297.1"/>
    <property type="match status" value="1"/>
</dbReference>
<feature type="binding site" evidence="9">
    <location>
        <begin position="279"/>
        <end position="282"/>
    </location>
    <ligand>
        <name>GTP</name>
        <dbReference type="ChEBI" id="CHEBI:37565"/>
    </ligand>
</feature>
<comment type="cofactor">
    <cofactor evidence="1 9">
        <name>Mg(2+)</name>
        <dbReference type="ChEBI" id="CHEBI:18420"/>
    </cofactor>
</comment>
<proteinExistence type="inferred from homology"/>
<feature type="domain" description="OCT" evidence="11">
    <location>
        <begin position="343"/>
        <end position="422"/>
    </location>
</feature>
<comment type="subunit">
    <text evidence="9">Monomer.</text>
</comment>
<keyword evidence="8 9" id="KW-0342">GTP-binding</keyword>
<evidence type="ECO:0000313" key="14">
    <source>
        <dbReference type="Proteomes" id="UP000050514"/>
    </source>
</evidence>
<reference evidence="13 14" key="1">
    <citation type="submission" date="2015-07" db="EMBL/GenBank/DDBJ databases">
        <title>Draft genome of Bellilinea caldifistulae DSM 17877.</title>
        <authorList>
            <person name="Hemp J."/>
            <person name="Ward L.M."/>
            <person name="Pace L.A."/>
            <person name="Fischer W.W."/>
        </authorList>
    </citation>
    <scope>NUCLEOTIDE SEQUENCE [LARGE SCALE GENOMIC DNA]</scope>
    <source>
        <strain evidence="13 14">GOMI-1</strain>
    </source>
</reference>
<dbReference type="STRING" id="360411.AC812_01045"/>
<dbReference type="InterPro" id="IPR031167">
    <property type="entry name" value="G_OBG"/>
</dbReference>
<dbReference type="SUPFAM" id="SSF82051">
    <property type="entry name" value="Obg GTP-binding protein N-terminal domain"/>
    <property type="match status" value="1"/>
</dbReference>
<evidence type="ECO:0000256" key="4">
    <source>
        <dbReference type="ARBA" id="ARBA00022723"/>
    </source>
</evidence>
<dbReference type="GO" id="GO:0003924">
    <property type="term" value="F:GTPase activity"/>
    <property type="evidence" value="ECO:0007669"/>
    <property type="project" value="UniProtKB-UniRule"/>
</dbReference>
<comment type="similarity">
    <text evidence="2 9">Belongs to the TRAFAC class OBG-HflX-like GTPase superfamily. OBG GTPase family.</text>
</comment>
<dbReference type="Pfam" id="PF01018">
    <property type="entry name" value="GTP1_OBG"/>
    <property type="match status" value="1"/>
</dbReference>
<dbReference type="NCBIfam" id="TIGR03595">
    <property type="entry name" value="Obg_CgtA_exten"/>
    <property type="match status" value="1"/>
</dbReference>